<dbReference type="EMBL" id="JAUEDM010000002">
    <property type="protein sequence ID" value="KAK3326481.1"/>
    <property type="molecule type" value="Genomic_DNA"/>
</dbReference>
<reference evidence="1" key="2">
    <citation type="submission" date="2023-06" db="EMBL/GenBank/DDBJ databases">
        <authorList>
            <consortium name="Lawrence Berkeley National Laboratory"/>
            <person name="Haridas S."/>
            <person name="Hensen N."/>
            <person name="Bonometti L."/>
            <person name="Westerberg I."/>
            <person name="Brannstrom I.O."/>
            <person name="Guillou S."/>
            <person name="Cros-Aarteil S."/>
            <person name="Calhoun S."/>
            <person name="Kuo A."/>
            <person name="Mondo S."/>
            <person name="Pangilinan J."/>
            <person name="Riley R."/>
            <person name="Labutti K."/>
            <person name="Andreopoulos B."/>
            <person name="Lipzen A."/>
            <person name="Chen C."/>
            <person name="Yanf M."/>
            <person name="Daum C."/>
            <person name="Ng V."/>
            <person name="Clum A."/>
            <person name="Steindorff A."/>
            <person name="Ohm R."/>
            <person name="Martin F."/>
            <person name="Silar P."/>
            <person name="Natvig D."/>
            <person name="Lalanne C."/>
            <person name="Gautier V."/>
            <person name="Ament-Velasquez S.L."/>
            <person name="Kruys A."/>
            <person name="Hutchinson M.I."/>
            <person name="Powell A.J."/>
            <person name="Barry K."/>
            <person name="Miller A.N."/>
            <person name="Grigoriev I.V."/>
            <person name="Debuchy R."/>
            <person name="Gladieux P."/>
            <person name="Thoren M.H."/>
            <person name="Johannesson H."/>
        </authorList>
    </citation>
    <scope>NUCLEOTIDE SEQUENCE</scope>
    <source>
        <strain evidence="1">CBS 118394</strain>
    </source>
</reference>
<dbReference type="Proteomes" id="UP001283341">
    <property type="component" value="Unassembled WGS sequence"/>
</dbReference>
<dbReference type="PANTHER" id="PTHR47381:SF3">
    <property type="entry name" value="ALPHA_BETA-HYDROLASES SUPERFAMILY PROTEIN"/>
    <property type="match status" value="1"/>
</dbReference>
<dbReference type="Gene3D" id="3.40.50.1820">
    <property type="entry name" value="alpha/beta hydrolase"/>
    <property type="match status" value="1"/>
</dbReference>
<dbReference type="InterPro" id="IPR029058">
    <property type="entry name" value="AB_hydrolase_fold"/>
</dbReference>
<gene>
    <name evidence="1" type="ORF">B0H66DRAFT_600601</name>
</gene>
<evidence type="ECO:0000313" key="2">
    <source>
        <dbReference type="Proteomes" id="UP001283341"/>
    </source>
</evidence>
<name>A0AAE0ILE9_9PEZI</name>
<protein>
    <submittedName>
        <fullName evidence="1">Uncharacterized protein</fullName>
    </submittedName>
</protein>
<dbReference type="PANTHER" id="PTHR47381">
    <property type="entry name" value="ALPHA/BETA-HYDROLASES SUPERFAMILY PROTEIN"/>
    <property type="match status" value="1"/>
</dbReference>
<accession>A0AAE0ILE9</accession>
<proteinExistence type="predicted"/>
<sequence length="355" mass="38325">MAAEELNAIPALATPAPQVSKRTIHVAGLLVDVYGLDEVAPTASRVSCLWLHHGRLRSKDNMADIAARCVGAWNCHGAAAQKRGLIALASDARNHGTRLVHEKANESWKQGNATHAQDMFGAVSGAVADQIVLLDAIGGYLFHESDHREIDHHVALGVSMGGHSVWQLMFADPRIRAGVVVIGCPDFMAMLSHRAKRSKITDGSGASFLGSKEFPQSLVDACLKFDPKGIFFGTSDVPDDATSSSPTDQAKQKQILHDRLHEKKFLLCSGADDRLVPYSCGEPFLRWFKEATGSQFKVERISVTDKVYPSIGHEFSAEMVDDAVSFIIDEVVTASGEDAAADAHAGREEARSSKI</sequence>
<reference evidence="1" key="1">
    <citation type="journal article" date="2023" name="Mol. Phylogenet. Evol.">
        <title>Genome-scale phylogeny and comparative genomics of the fungal order Sordariales.</title>
        <authorList>
            <person name="Hensen N."/>
            <person name="Bonometti L."/>
            <person name="Westerberg I."/>
            <person name="Brannstrom I.O."/>
            <person name="Guillou S."/>
            <person name="Cros-Aarteil S."/>
            <person name="Calhoun S."/>
            <person name="Haridas S."/>
            <person name="Kuo A."/>
            <person name="Mondo S."/>
            <person name="Pangilinan J."/>
            <person name="Riley R."/>
            <person name="LaButti K."/>
            <person name="Andreopoulos B."/>
            <person name="Lipzen A."/>
            <person name="Chen C."/>
            <person name="Yan M."/>
            <person name="Daum C."/>
            <person name="Ng V."/>
            <person name="Clum A."/>
            <person name="Steindorff A."/>
            <person name="Ohm R.A."/>
            <person name="Martin F."/>
            <person name="Silar P."/>
            <person name="Natvig D.O."/>
            <person name="Lalanne C."/>
            <person name="Gautier V."/>
            <person name="Ament-Velasquez S.L."/>
            <person name="Kruys A."/>
            <person name="Hutchinson M.I."/>
            <person name="Powell A.J."/>
            <person name="Barry K."/>
            <person name="Miller A.N."/>
            <person name="Grigoriev I.V."/>
            <person name="Debuchy R."/>
            <person name="Gladieux P."/>
            <person name="Hiltunen Thoren M."/>
            <person name="Johannesson H."/>
        </authorList>
    </citation>
    <scope>NUCLEOTIDE SEQUENCE</scope>
    <source>
        <strain evidence="1">CBS 118394</strain>
    </source>
</reference>
<organism evidence="1 2">
    <name type="scientific">Apodospora peruviana</name>
    <dbReference type="NCBI Taxonomy" id="516989"/>
    <lineage>
        <taxon>Eukaryota</taxon>
        <taxon>Fungi</taxon>
        <taxon>Dikarya</taxon>
        <taxon>Ascomycota</taxon>
        <taxon>Pezizomycotina</taxon>
        <taxon>Sordariomycetes</taxon>
        <taxon>Sordariomycetidae</taxon>
        <taxon>Sordariales</taxon>
        <taxon>Lasiosphaeriaceae</taxon>
        <taxon>Apodospora</taxon>
    </lineage>
</organism>
<dbReference type="SUPFAM" id="SSF53474">
    <property type="entry name" value="alpha/beta-Hydrolases"/>
    <property type="match status" value="1"/>
</dbReference>
<dbReference type="AlphaFoldDB" id="A0AAE0ILE9"/>
<keyword evidence="2" id="KW-1185">Reference proteome</keyword>
<evidence type="ECO:0000313" key="1">
    <source>
        <dbReference type="EMBL" id="KAK3326481.1"/>
    </source>
</evidence>
<comment type="caution">
    <text evidence="1">The sequence shown here is derived from an EMBL/GenBank/DDBJ whole genome shotgun (WGS) entry which is preliminary data.</text>
</comment>